<evidence type="ECO:0000313" key="1">
    <source>
        <dbReference type="EMBL" id="JAH49821.1"/>
    </source>
</evidence>
<name>A0A0E9T878_ANGAN</name>
<reference evidence="1" key="2">
    <citation type="journal article" date="2015" name="Fish Shellfish Immunol.">
        <title>Early steps in the European eel (Anguilla anguilla)-Vibrio vulnificus interaction in the gills: Role of the RtxA13 toxin.</title>
        <authorList>
            <person name="Callol A."/>
            <person name="Pajuelo D."/>
            <person name="Ebbesson L."/>
            <person name="Teles M."/>
            <person name="MacKenzie S."/>
            <person name="Amaro C."/>
        </authorList>
    </citation>
    <scope>NUCLEOTIDE SEQUENCE</scope>
</reference>
<proteinExistence type="predicted"/>
<reference evidence="1" key="1">
    <citation type="submission" date="2014-11" db="EMBL/GenBank/DDBJ databases">
        <authorList>
            <person name="Amaro Gonzalez C."/>
        </authorList>
    </citation>
    <scope>NUCLEOTIDE SEQUENCE</scope>
</reference>
<accession>A0A0E9T878</accession>
<sequence length="55" mass="6378">MDFQTMFVEMLFVPYCCSRFVQVPIFSYKACISVGYLANCFLMQKFLSCCIPIIS</sequence>
<protein>
    <submittedName>
        <fullName evidence="1">Uncharacterized protein</fullName>
    </submittedName>
</protein>
<organism evidence="1">
    <name type="scientific">Anguilla anguilla</name>
    <name type="common">European freshwater eel</name>
    <name type="synonym">Muraena anguilla</name>
    <dbReference type="NCBI Taxonomy" id="7936"/>
    <lineage>
        <taxon>Eukaryota</taxon>
        <taxon>Metazoa</taxon>
        <taxon>Chordata</taxon>
        <taxon>Craniata</taxon>
        <taxon>Vertebrata</taxon>
        <taxon>Euteleostomi</taxon>
        <taxon>Actinopterygii</taxon>
        <taxon>Neopterygii</taxon>
        <taxon>Teleostei</taxon>
        <taxon>Anguilliformes</taxon>
        <taxon>Anguillidae</taxon>
        <taxon>Anguilla</taxon>
    </lineage>
</organism>
<dbReference type="EMBL" id="GBXM01058756">
    <property type="protein sequence ID" value="JAH49821.1"/>
    <property type="molecule type" value="Transcribed_RNA"/>
</dbReference>
<dbReference type="AlphaFoldDB" id="A0A0E9T878"/>